<evidence type="ECO:0000256" key="5">
    <source>
        <dbReference type="ARBA" id="ARBA00022927"/>
    </source>
</evidence>
<dbReference type="InterPro" id="IPR012476">
    <property type="entry name" value="GLE1"/>
</dbReference>
<organism evidence="12 13">
    <name type="scientific">Lithohypha guttulata</name>
    <dbReference type="NCBI Taxonomy" id="1690604"/>
    <lineage>
        <taxon>Eukaryota</taxon>
        <taxon>Fungi</taxon>
        <taxon>Dikarya</taxon>
        <taxon>Ascomycota</taxon>
        <taxon>Pezizomycotina</taxon>
        <taxon>Eurotiomycetes</taxon>
        <taxon>Chaetothyriomycetidae</taxon>
        <taxon>Chaetothyriales</taxon>
        <taxon>Trichomeriaceae</taxon>
        <taxon>Lithohypha</taxon>
    </lineage>
</organism>
<sequence length="518" mass="59237">MSGADGKKTSFSLEQAFEELRLRDAEVQKLHAFQRKLQANKTEERESELAIEHSIILQRARNERDAVRQEAEDALKRHLHEQEQERRRRAEEEELRVQRELQKNAERDREIREEQERLRKAEEEKARVEAQRLRDEQERAKAATKEREKKEDQQRREQQERQRLEAARKQAEADAQQKAQKAADHQRETAAAATASSPERIHQEYVDLYLKLKAWKNNFWEDLRTQAKTHKNPSIKSLVSDVRSTIRSEVGKLNAGDKEVNKLATTKLKARLTEALQSPAPVAAYFICVLAQQVVKIFTSYVHGAPERAEPIGIMLTSIFALKELQFPRQGSDLAEKERSQSLFPIFLAKYHRVCPALFGISANQGTLPGKQRLGWAMLPAADEGASKTTFVSDQTHYDRMTGLAIGYSSFALRNFSAASVSNPYPPVHFWKSLAQIINMSPELVQPTHVCILRHMFGSGGIGRFLLFFGAVGVAVLREAYVEFPKRLPEAMKKDSFVLELDVFVTVKLGEKEHLHLV</sequence>
<keyword evidence="8" id="KW-0539">Nucleus</keyword>
<gene>
    <name evidence="12" type="ORF">LTR05_001099</name>
</gene>
<evidence type="ECO:0000256" key="11">
    <source>
        <dbReference type="SAM" id="MobiDB-lite"/>
    </source>
</evidence>
<keyword evidence="4" id="KW-0509">mRNA transport</keyword>
<feature type="region of interest" description="Disordered" evidence="11">
    <location>
        <begin position="60"/>
        <end position="198"/>
    </location>
</feature>
<protein>
    <recommendedName>
        <fullName evidence="9">mRNA export factor GLE1</fullName>
    </recommendedName>
    <alternativeName>
        <fullName evidence="10">Nucleoporin GLE1</fullName>
    </alternativeName>
</protein>
<dbReference type="EMBL" id="JAVRRJ010000001">
    <property type="protein sequence ID" value="KAK5090921.1"/>
    <property type="molecule type" value="Genomic_DNA"/>
</dbReference>
<comment type="subcellular location">
    <subcellularLocation>
        <location evidence="1">Nucleus</location>
        <location evidence="1">Nuclear pore complex</location>
    </subcellularLocation>
</comment>
<dbReference type="GO" id="GO:0044614">
    <property type="term" value="C:nuclear pore cytoplasmic filaments"/>
    <property type="evidence" value="ECO:0007669"/>
    <property type="project" value="TreeGrafter"/>
</dbReference>
<name>A0AAN7T8I7_9EURO</name>
<dbReference type="GO" id="GO:0000822">
    <property type="term" value="F:inositol hexakisphosphate binding"/>
    <property type="evidence" value="ECO:0007669"/>
    <property type="project" value="TreeGrafter"/>
</dbReference>
<dbReference type="AlphaFoldDB" id="A0AAN7T8I7"/>
<dbReference type="GO" id="GO:0031369">
    <property type="term" value="F:translation initiation factor binding"/>
    <property type="evidence" value="ECO:0007669"/>
    <property type="project" value="TreeGrafter"/>
</dbReference>
<keyword evidence="5" id="KW-0653">Protein transport</keyword>
<dbReference type="GO" id="GO:0016973">
    <property type="term" value="P:poly(A)+ mRNA export from nucleus"/>
    <property type="evidence" value="ECO:0007669"/>
    <property type="project" value="InterPro"/>
</dbReference>
<evidence type="ECO:0000256" key="6">
    <source>
        <dbReference type="ARBA" id="ARBA00023010"/>
    </source>
</evidence>
<evidence type="ECO:0000313" key="13">
    <source>
        <dbReference type="Proteomes" id="UP001309876"/>
    </source>
</evidence>
<accession>A0AAN7T8I7</accession>
<dbReference type="Gene3D" id="1.25.40.510">
    <property type="entry name" value="GLE1-like"/>
    <property type="match status" value="1"/>
</dbReference>
<evidence type="ECO:0000313" key="12">
    <source>
        <dbReference type="EMBL" id="KAK5090921.1"/>
    </source>
</evidence>
<evidence type="ECO:0000256" key="9">
    <source>
        <dbReference type="ARBA" id="ARBA00026227"/>
    </source>
</evidence>
<evidence type="ECO:0000256" key="2">
    <source>
        <dbReference type="ARBA" id="ARBA00011056"/>
    </source>
</evidence>
<comment type="caution">
    <text evidence="12">The sequence shown here is derived from an EMBL/GenBank/DDBJ whole genome shotgun (WGS) entry which is preliminary data.</text>
</comment>
<dbReference type="GO" id="GO:0015031">
    <property type="term" value="P:protein transport"/>
    <property type="evidence" value="ECO:0007669"/>
    <property type="project" value="UniProtKB-KW"/>
</dbReference>
<dbReference type="PANTHER" id="PTHR12960">
    <property type="entry name" value="GLE-1-RELATED"/>
    <property type="match status" value="1"/>
</dbReference>
<keyword evidence="3" id="KW-0813">Transport</keyword>
<dbReference type="Proteomes" id="UP001309876">
    <property type="component" value="Unassembled WGS sequence"/>
</dbReference>
<keyword evidence="13" id="KW-1185">Reference proteome</keyword>
<dbReference type="InterPro" id="IPR038506">
    <property type="entry name" value="GLE1-like_sf"/>
</dbReference>
<dbReference type="PANTHER" id="PTHR12960:SF0">
    <property type="entry name" value="MRNA EXPORT FACTOR GLE1"/>
    <property type="match status" value="1"/>
</dbReference>
<dbReference type="GO" id="GO:0005737">
    <property type="term" value="C:cytoplasm"/>
    <property type="evidence" value="ECO:0007669"/>
    <property type="project" value="TreeGrafter"/>
</dbReference>
<feature type="compositionally biased region" description="Basic and acidic residues" evidence="11">
    <location>
        <begin position="60"/>
        <end position="172"/>
    </location>
</feature>
<proteinExistence type="inferred from homology"/>
<evidence type="ECO:0000256" key="10">
    <source>
        <dbReference type="ARBA" id="ARBA00029983"/>
    </source>
</evidence>
<evidence type="ECO:0000256" key="4">
    <source>
        <dbReference type="ARBA" id="ARBA00022816"/>
    </source>
</evidence>
<comment type="similarity">
    <text evidence="2">Belongs to the GLE1 family.</text>
</comment>
<evidence type="ECO:0000256" key="3">
    <source>
        <dbReference type="ARBA" id="ARBA00022448"/>
    </source>
</evidence>
<evidence type="ECO:0000256" key="8">
    <source>
        <dbReference type="ARBA" id="ARBA00023242"/>
    </source>
</evidence>
<reference evidence="12 13" key="1">
    <citation type="submission" date="2023-08" db="EMBL/GenBank/DDBJ databases">
        <title>Black Yeasts Isolated from many extreme environments.</title>
        <authorList>
            <person name="Coleine C."/>
            <person name="Stajich J.E."/>
            <person name="Selbmann L."/>
        </authorList>
    </citation>
    <scope>NUCLEOTIDE SEQUENCE [LARGE SCALE GENOMIC DNA]</scope>
    <source>
        <strain evidence="12 13">CCFEE 5910</strain>
    </source>
</reference>
<keyword evidence="7" id="KW-0906">Nuclear pore complex</keyword>
<evidence type="ECO:0000256" key="7">
    <source>
        <dbReference type="ARBA" id="ARBA00023132"/>
    </source>
</evidence>
<dbReference type="GO" id="GO:0005543">
    <property type="term" value="F:phospholipid binding"/>
    <property type="evidence" value="ECO:0007669"/>
    <property type="project" value="TreeGrafter"/>
</dbReference>
<dbReference type="Pfam" id="PF07817">
    <property type="entry name" value="GLE1"/>
    <property type="match status" value="1"/>
</dbReference>
<evidence type="ECO:0000256" key="1">
    <source>
        <dbReference type="ARBA" id="ARBA00004567"/>
    </source>
</evidence>
<keyword evidence="6" id="KW-0811">Translocation</keyword>